<organism evidence="2 3">
    <name type="scientific">Cohnella pontilimi</name>
    <dbReference type="NCBI Taxonomy" id="2564100"/>
    <lineage>
        <taxon>Bacteria</taxon>
        <taxon>Bacillati</taxon>
        <taxon>Bacillota</taxon>
        <taxon>Bacilli</taxon>
        <taxon>Bacillales</taxon>
        <taxon>Paenibacillaceae</taxon>
        <taxon>Cohnella</taxon>
    </lineage>
</organism>
<dbReference type="PANTHER" id="PTHR46333:SF2">
    <property type="entry name" value="CYTOKINESIS PROTEIN 3"/>
    <property type="match status" value="1"/>
</dbReference>
<dbReference type="Gene3D" id="3.10.620.30">
    <property type="match status" value="1"/>
</dbReference>
<gene>
    <name evidence="2" type="ORF">E5161_00885</name>
</gene>
<accession>A0A4U0FHR7</accession>
<dbReference type="InterPro" id="IPR002931">
    <property type="entry name" value="Transglutaminase-like"/>
</dbReference>
<dbReference type="EMBL" id="SUPK01000001">
    <property type="protein sequence ID" value="TJY43984.1"/>
    <property type="molecule type" value="Genomic_DNA"/>
</dbReference>
<comment type="caution">
    <text evidence="2">The sequence shown here is derived from an EMBL/GenBank/DDBJ whole genome shotgun (WGS) entry which is preliminary data.</text>
</comment>
<dbReference type="SUPFAM" id="SSF54001">
    <property type="entry name" value="Cysteine proteinases"/>
    <property type="match status" value="1"/>
</dbReference>
<dbReference type="AlphaFoldDB" id="A0A4U0FHR7"/>
<proteinExistence type="predicted"/>
<protein>
    <submittedName>
        <fullName evidence="2">Transglutaminase</fullName>
    </submittedName>
</protein>
<dbReference type="PANTHER" id="PTHR46333">
    <property type="entry name" value="CYTOKINESIS PROTEIN 3"/>
    <property type="match status" value="1"/>
</dbReference>
<dbReference type="Pfam" id="PF01841">
    <property type="entry name" value="Transglut_core"/>
    <property type="match status" value="1"/>
</dbReference>
<evidence type="ECO:0000313" key="3">
    <source>
        <dbReference type="Proteomes" id="UP000309673"/>
    </source>
</evidence>
<dbReference type="SMART" id="SM00460">
    <property type="entry name" value="TGc"/>
    <property type="match status" value="1"/>
</dbReference>
<reference evidence="2 3" key="1">
    <citation type="submission" date="2019-04" db="EMBL/GenBank/DDBJ databases">
        <title>Cohnella sp. nov., isolated from soil.</title>
        <authorList>
            <person name="Kim W."/>
        </authorList>
    </citation>
    <scope>NUCLEOTIDE SEQUENCE [LARGE SCALE GENOMIC DNA]</scope>
    <source>
        <strain evidence="2 3">CAU 1483</strain>
    </source>
</reference>
<evidence type="ECO:0000259" key="1">
    <source>
        <dbReference type="SMART" id="SM00460"/>
    </source>
</evidence>
<name>A0A4U0FHR7_9BACL</name>
<sequence>MINNKASNLPADSITPKGYDPMRKWVRTGFASLAAAIGFSAYYYTQLNPPAVFAAAASSSATSKSLQAVIQSHLVKRESSFTITYQGSTSSLSAQMDKAVHAVLDADDSLGYTISSYRWNTSFTANAATIKVQVSYWEDAKQTAFVVNRVKQLSKQLIKPGMNEHEKVKAVHDWVILHVAYDRTLAQHSSYAALTGGSTVCQGYALLTYRLLNEAGIQNRIVEGTVSTGLHAWNLVKIGGKWYHLDTTFDDPVPDLKGRTSYNYYLLTDQQIRRDHRWTRSYPAAVTSYGDILSMAKKTDPQKAAFYNGLEKELGYTYLKPENTVNTMEQLQTKIEKAIQAGKKSVTVRWTGGNRLNLQTLFDGIPVLSSIHYSQKAFALGESGDVLLEVQFS</sequence>
<feature type="domain" description="Transglutaminase-like" evidence="1">
    <location>
        <begin position="193"/>
        <end position="249"/>
    </location>
</feature>
<dbReference type="GO" id="GO:0005737">
    <property type="term" value="C:cytoplasm"/>
    <property type="evidence" value="ECO:0007669"/>
    <property type="project" value="TreeGrafter"/>
</dbReference>
<dbReference type="Proteomes" id="UP000309673">
    <property type="component" value="Unassembled WGS sequence"/>
</dbReference>
<dbReference type="InterPro" id="IPR038765">
    <property type="entry name" value="Papain-like_cys_pep_sf"/>
</dbReference>
<dbReference type="InterPro" id="IPR052557">
    <property type="entry name" value="CAP/Cytokinesis_protein"/>
</dbReference>
<keyword evidence="3" id="KW-1185">Reference proteome</keyword>
<evidence type="ECO:0000313" key="2">
    <source>
        <dbReference type="EMBL" id="TJY43984.1"/>
    </source>
</evidence>
<dbReference type="OrthoDB" id="9788327at2"/>